<keyword evidence="1" id="KW-0472">Membrane</keyword>
<dbReference type="Pfam" id="PF10195">
    <property type="entry name" value="Phospho_p8"/>
    <property type="match status" value="1"/>
</dbReference>
<dbReference type="EMBL" id="LR824017">
    <property type="protein sequence ID" value="CAD0201242.1"/>
    <property type="molecule type" value="Genomic_DNA"/>
</dbReference>
<dbReference type="PANTHER" id="PTHR17149">
    <property type="entry name" value="NUCLEAR PROTEIN 1 AND 2"/>
    <property type="match status" value="1"/>
</dbReference>
<dbReference type="PANTHER" id="PTHR17149:SF4">
    <property type="entry name" value="RH17958P"/>
    <property type="match status" value="1"/>
</dbReference>
<feature type="transmembrane region" description="Helical" evidence="1">
    <location>
        <begin position="61"/>
        <end position="80"/>
    </location>
</feature>
<organism evidence="2 3">
    <name type="scientific">Chrysodeixis includens</name>
    <name type="common">Soybean looper</name>
    <name type="synonym">Pseudoplusia includens</name>
    <dbReference type="NCBI Taxonomy" id="689277"/>
    <lineage>
        <taxon>Eukaryota</taxon>
        <taxon>Metazoa</taxon>
        <taxon>Ecdysozoa</taxon>
        <taxon>Arthropoda</taxon>
        <taxon>Hexapoda</taxon>
        <taxon>Insecta</taxon>
        <taxon>Pterygota</taxon>
        <taxon>Neoptera</taxon>
        <taxon>Endopterygota</taxon>
        <taxon>Lepidoptera</taxon>
        <taxon>Glossata</taxon>
        <taxon>Ditrysia</taxon>
        <taxon>Noctuoidea</taxon>
        <taxon>Noctuidae</taxon>
        <taxon>Plusiinae</taxon>
        <taxon>Chrysodeixis</taxon>
    </lineage>
</organism>
<dbReference type="OrthoDB" id="10030453at2759"/>
<dbReference type="Proteomes" id="UP001154114">
    <property type="component" value="Chromosome 14"/>
</dbReference>
<dbReference type="GO" id="GO:0008285">
    <property type="term" value="P:negative regulation of cell population proliferation"/>
    <property type="evidence" value="ECO:0007669"/>
    <property type="project" value="TreeGrafter"/>
</dbReference>
<gene>
    <name evidence="2" type="ORF">CINC_LOCUS2915</name>
</gene>
<sequence>MKNSLRSGLHRRNFISTHGDDGPIDTIRLVSPINRFAIFQGNFSHDDDDYPEKPYKLRTKIFLTALSVLVFVSALSGYLIGSADYSARRTAEPPDPIAPLKPSASRLHVFQKAAVCTDAPQCSQIGSQSQAENFIDAHAVSDVSLAGYINASTAITSNIQLKPNPFFDEYDYYNFDHDKHIFSGHSGKQRTKKEVNEHTNHFDPSGHSRKIVTKFMNTENNKKSNNKH</sequence>
<evidence type="ECO:0000313" key="2">
    <source>
        <dbReference type="EMBL" id="CAD0201242.1"/>
    </source>
</evidence>
<dbReference type="AlphaFoldDB" id="A0A9N8Q0R6"/>
<protein>
    <submittedName>
        <fullName evidence="2">Uncharacterized protein</fullName>
    </submittedName>
</protein>
<dbReference type="InterPro" id="IPR018792">
    <property type="entry name" value="NUPR1-like"/>
</dbReference>
<keyword evidence="1" id="KW-0812">Transmembrane</keyword>
<reference evidence="2" key="1">
    <citation type="submission" date="2021-12" db="EMBL/GenBank/DDBJ databases">
        <authorList>
            <person name="King R."/>
        </authorList>
    </citation>
    <scope>NUCLEOTIDE SEQUENCE</scope>
</reference>
<keyword evidence="1" id="KW-1133">Transmembrane helix</keyword>
<dbReference type="GO" id="GO:0005634">
    <property type="term" value="C:nucleus"/>
    <property type="evidence" value="ECO:0007669"/>
    <property type="project" value="TreeGrafter"/>
</dbReference>
<evidence type="ECO:0000256" key="1">
    <source>
        <dbReference type="SAM" id="Phobius"/>
    </source>
</evidence>
<dbReference type="GO" id="GO:0045786">
    <property type="term" value="P:negative regulation of cell cycle"/>
    <property type="evidence" value="ECO:0007669"/>
    <property type="project" value="TreeGrafter"/>
</dbReference>
<name>A0A9N8Q0R6_CHRIL</name>
<keyword evidence="3" id="KW-1185">Reference proteome</keyword>
<proteinExistence type="predicted"/>
<accession>A0A9N8Q0R6</accession>
<evidence type="ECO:0000313" key="3">
    <source>
        <dbReference type="Proteomes" id="UP001154114"/>
    </source>
</evidence>
<dbReference type="GO" id="GO:0006357">
    <property type="term" value="P:regulation of transcription by RNA polymerase II"/>
    <property type="evidence" value="ECO:0007669"/>
    <property type="project" value="TreeGrafter"/>
</dbReference>